<dbReference type="GO" id="GO:0003887">
    <property type="term" value="F:DNA-directed DNA polymerase activity"/>
    <property type="evidence" value="ECO:0007669"/>
    <property type="project" value="UniProtKB-UniRule"/>
</dbReference>
<dbReference type="PANTHER" id="PTHR11076">
    <property type="entry name" value="DNA REPAIR POLYMERASE UMUC / TRANSFERASE FAMILY MEMBER"/>
    <property type="match status" value="1"/>
</dbReference>
<comment type="function">
    <text evidence="13">Poorly processive, error-prone DNA polymerase involved in untargeted mutagenesis. Copies undamaged DNA at stalled replication forks, which arise in vivo from mismatched or misaligned primer ends. These misaligned primers can be extended by PolIV. Exhibits no 3'-5' exonuclease (proofreading) activity. May be involved in translesional synthesis, in conjunction with the beta clamp from PolIII.</text>
</comment>
<feature type="binding site" evidence="13">
    <location>
        <position position="31"/>
    </location>
    <ligand>
        <name>Mg(2+)</name>
        <dbReference type="ChEBI" id="CHEBI:18420"/>
    </ligand>
</feature>
<evidence type="ECO:0000313" key="15">
    <source>
        <dbReference type="EMBL" id="ESK66576.1"/>
    </source>
</evidence>
<dbReference type="SUPFAM" id="SSF56672">
    <property type="entry name" value="DNA/RNA polymerases"/>
    <property type="match status" value="1"/>
</dbReference>
<evidence type="ECO:0000256" key="2">
    <source>
        <dbReference type="ARBA" id="ARBA00022457"/>
    </source>
</evidence>
<dbReference type="SUPFAM" id="SSF100879">
    <property type="entry name" value="Lesion bypass DNA polymerase (Y-family), little finger domain"/>
    <property type="match status" value="1"/>
</dbReference>
<dbReference type="GO" id="GO:0042276">
    <property type="term" value="P:error-prone translesion synthesis"/>
    <property type="evidence" value="ECO:0007669"/>
    <property type="project" value="TreeGrafter"/>
</dbReference>
<dbReference type="InterPro" id="IPR036775">
    <property type="entry name" value="DNA_pol_Y-fam_lit_finger_sf"/>
</dbReference>
<comment type="subcellular location">
    <subcellularLocation>
        <location evidence="13">Cytoplasm</location>
    </subcellularLocation>
</comment>
<dbReference type="AlphaFoldDB" id="W1Q5V2"/>
<dbReference type="Proteomes" id="UP000019050">
    <property type="component" value="Unassembled WGS sequence"/>
</dbReference>
<evidence type="ECO:0000256" key="10">
    <source>
        <dbReference type="ARBA" id="ARBA00023125"/>
    </source>
</evidence>
<comment type="catalytic activity">
    <reaction evidence="12 13">
        <text>DNA(n) + a 2'-deoxyribonucleoside 5'-triphosphate = DNA(n+1) + diphosphate</text>
        <dbReference type="Rhea" id="RHEA:22508"/>
        <dbReference type="Rhea" id="RHEA-COMP:17339"/>
        <dbReference type="Rhea" id="RHEA-COMP:17340"/>
        <dbReference type="ChEBI" id="CHEBI:33019"/>
        <dbReference type="ChEBI" id="CHEBI:61560"/>
        <dbReference type="ChEBI" id="CHEBI:173112"/>
        <dbReference type="EC" id="2.7.7.7"/>
    </reaction>
</comment>
<dbReference type="GO" id="GO:0006261">
    <property type="term" value="P:DNA-templated DNA replication"/>
    <property type="evidence" value="ECO:0007669"/>
    <property type="project" value="UniProtKB-UniRule"/>
</dbReference>
<evidence type="ECO:0000256" key="3">
    <source>
        <dbReference type="ARBA" id="ARBA00022679"/>
    </source>
</evidence>
<keyword evidence="7 13" id="KW-0227">DNA damage</keyword>
<comment type="caution">
    <text evidence="15">The sequence shown here is derived from an EMBL/GenBank/DDBJ whole genome shotgun (WGS) entry which is preliminary data.</text>
</comment>
<keyword evidence="16" id="KW-1185">Reference proteome</keyword>
<keyword evidence="5 13" id="KW-0235">DNA replication</keyword>
<feature type="binding site" evidence="13">
    <location>
        <position position="129"/>
    </location>
    <ligand>
        <name>Mg(2+)</name>
        <dbReference type="ChEBI" id="CHEBI:18420"/>
    </ligand>
</feature>
<dbReference type="eggNOG" id="COG0389">
    <property type="taxonomic scope" value="Bacteria"/>
</dbReference>
<evidence type="ECO:0000256" key="1">
    <source>
        <dbReference type="ARBA" id="ARBA00010945"/>
    </source>
</evidence>
<dbReference type="InterPro" id="IPR043502">
    <property type="entry name" value="DNA/RNA_pol_sf"/>
</dbReference>
<sequence length="381" mass="43056">MTGERRGIMRYGILEFKDPVPDTSRKILHVDMDAFYANVEARDNPAIAYKPIVIAKHPKLTGGRGIVSTCNYKAREYGIHSAMTAAEAFKRCPHAVFIAGDWSHYQEVSQQIRTIFAQYTDLIEPMSLDEAYLDVTHNKLGIQSATHLAQRIQAQIKAELNLTCSIGVSYNKFLAKIASDYRKPFGITVVTPDQALEFLDDLPIDKFYGVGRQSVPYFHQRGIMTGADLRAIELEDLIEHFGKMGKSLYYKVRGVHDAPVQPHRERKSIGKETTFIQFLAEEEGVLDALTQLTKRVVEILKAKNFHAQTVTLKIRYDDFETLTRQLSLGSPSQDVEVISQAVQELWELHGHLHKSVRLLGVSTAGLIQLDKVHTQLSFEKM</sequence>
<evidence type="ECO:0000256" key="7">
    <source>
        <dbReference type="ARBA" id="ARBA00022763"/>
    </source>
</evidence>
<dbReference type="GO" id="GO:0009432">
    <property type="term" value="P:SOS response"/>
    <property type="evidence" value="ECO:0007669"/>
    <property type="project" value="TreeGrafter"/>
</dbReference>
<dbReference type="Gene3D" id="1.10.150.20">
    <property type="entry name" value="5' to 3' exonuclease, C-terminal subdomain"/>
    <property type="match status" value="1"/>
</dbReference>
<dbReference type="Gene3D" id="3.30.70.270">
    <property type="match status" value="1"/>
</dbReference>
<feature type="site" description="Substrate discrimination" evidence="13">
    <location>
        <position position="36"/>
    </location>
</feature>
<dbReference type="PROSITE" id="PS50173">
    <property type="entry name" value="UMUC"/>
    <property type="match status" value="1"/>
</dbReference>
<dbReference type="NCBIfam" id="NF002677">
    <property type="entry name" value="PRK02406.1"/>
    <property type="match status" value="1"/>
</dbReference>
<dbReference type="GO" id="GO:0003684">
    <property type="term" value="F:damaged DNA binding"/>
    <property type="evidence" value="ECO:0007669"/>
    <property type="project" value="InterPro"/>
</dbReference>
<keyword evidence="4 13" id="KW-0548">Nucleotidyltransferase</keyword>
<keyword evidence="2 13" id="KW-0515">Mutator protein</keyword>
<dbReference type="PANTHER" id="PTHR11076:SF33">
    <property type="entry name" value="DNA POLYMERASE KAPPA"/>
    <property type="match status" value="1"/>
</dbReference>
<keyword evidence="8 13" id="KW-0460">Magnesium</keyword>
<dbReference type="FunFam" id="3.30.1490.100:FF:000004">
    <property type="entry name" value="DNA polymerase IV"/>
    <property type="match status" value="1"/>
</dbReference>
<name>W1Q5V2_ABIDE</name>
<dbReference type="HOGENOM" id="CLU_012348_1_2_9"/>
<dbReference type="Pfam" id="PF00817">
    <property type="entry name" value="IMS"/>
    <property type="match status" value="1"/>
</dbReference>
<feature type="domain" description="UmuC" evidence="14">
    <location>
        <begin position="27"/>
        <end position="211"/>
    </location>
</feature>
<evidence type="ECO:0000313" key="16">
    <source>
        <dbReference type="Proteomes" id="UP000019050"/>
    </source>
</evidence>
<dbReference type="CDD" id="cd03586">
    <property type="entry name" value="PolY_Pol_IV_kappa"/>
    <property type="match status" value="1"/>
</dbReference>
<dbReference type="GO" id="GO:0006281">
    <property type="term" value="P:DNA repair"/>
    <property type="evidence" value="ECO:0007669"/>
    <property type="project" value="UniProtKB-UniRule"/>
</dbReference>
<reference evidence="15" key="1">
    <citation type="submission" date="2013-06" db="EMBL/GenBank/DDBJ databases">
        <authorList>
            <person name="Weinstock G."/>
            <person name="Sodergren E."/>
            <person name="Clifton S."/>
            <person name="Fulton L."/>
            <person name="Fulton B."/>
            <person name="Courtney L."/>
            <person name="Fronick C."/>
            <person name="Harrison M."/>
            <person name="Strong C."/>
            <person name="Farmer C."/>
            <person name="Delahaunty K."/>
            <person name="Markovic C."/>
            <person name="Hall O."/>
            <person name="Minx P."/>
            <person name="Tomlinson C."/>
            <person name="Mitreva M."/>
            <person name="Nelson J."/>
            <person name="Hou S."/>
            <person name="Wollam A."/>
            <person name="Pepin K.H."/>
            <person name="Johnson M."/>
            <person name="Bhonagiri V."/>
            <person name="Nash W.E."/>
            <person name="Warren W."/>
            <person name="Chinwalla A."/>
            <person name="Mardis E.R."/>
            <person name="Wilson R.K."/>
        </authorList>
    </citation>
    <scope>NUCLEOTIDE SEQUENCE [LARGE SCALE GENOMIC DNA]</scope>
    <source>
        <strain evidence="15">ATCC 49176</strain>
    </source>
</reference>
<keyword evidence="11 13" id="KW-0234">DNA repair</keyword>
<keyword evidence="3 13" id="KW-0808">Transferase</keyword>
<dbReference type="EMBL" id="ACIN03000001">
    <property type="protein sequence ID" value="ESK66576.1"/>
    <property type="molecule type" value="Genomic_DNA"/>
</dbReference>
<dbReference type="EC" id="2.7.7.7" evidence="13"/>
<dbReference type="InterPro" id="IPR001126">
    <property type="entry name" value="UmuC"/>
</dbReference>
<comment type="cofactor">
    <cofactor evidence="13">
        <name>Mg(2+)</name>
        <dbReference type="ChEBI" id="CHEBI:18420"/>
    </cofactor>
    <text evidence="13">Binds 2 magnesium ions per subunit.</text>
</comment>
<evidence type="ECO:0000259" key="14">
    <source>
        <dbReference type="PROSITE" id="PS50173"/>
    </source>
</evidence>
<evidence type="ECO:0000256" key="11">
    <source>
        <dbReference type="ARBA" id="ARBA00023204"/>
    </source>
</evidence>
<keyword evidence="9 13" id="KW-0239">DNA-directed DNA polymerase</keyword>
<evidence type="ECO:0000256" key="4">
    <source>
        <dbReference type="ARBA" id="ARBA00022695"/>
    </source>
</evidence>
<dbReference type="InterPro" id="IPR022880">
    <property type="entry name" value="DNApol_IV"/>
</dbReference>
<evidence type="ECO:0000256" key="13">
    <source>
        <dbReference type="HAMAP-Rule" id="MF_01113"/>
    </source>
</evidence>
<protein>
    <recommendedName>
        <fullName evidence="13">DNA polymerase IV</fullName>
        <shortName evidence="13">Pol IV</shortName>
        <ecNumber evidence="13">2.7.7.7</ecNumber>
    </recommendedName>
</protein>
<feature type="active site" evidence="13">
    <location>
        <position position="130"/>
    </location>
</feature>
<keyword evidence="13" id="KW-0963">Cytoplasm</keyword>
<dbReference type="Pfam" id="PF11799">
    <property type="entry name" value="IMS_C"/>
    <property type="match status" value="1"/>
</dbReference>
<evidence type="ECO:0000256" key="9">
    <source>
        <dbReference type="ARBA" id="ARBA00022932"/>
    </source>
</evidence>
<proteinExistence type="inferred from homology"/>
<dbReference type="InterPro" id="IPR043128">
    <property type="entry name" value="Rev_trsase/Diguanyl_cyclase"/>
</dbReference>
<dbReference type="InterPro" id="IPR050116">
    <property type="entry name" value="DNA_polymerase-Y"/>
</dbReference>
<evidence type="ECO:0000256" key="12">
    <source>
        <dbReference type="ARBA" id="ARBA00049244"/>
    </source>
</evidence>
<gene>
    <name evidence="13" type="primary">dinB</name>
    <name evidence="15" type="ORF">GCWU000182_000266</name>
</gene>
<dbReference type="Gene3D" id="3.40.1170.60">
    <property type="match status" value="1"/>
</dbReference>
<evidence type="ECO:0000256" key="5">
    <source>
        <dbReference type="ARBA" id="ARBA00022705"/>
    </source>
</evidence>
<dbReference type="HAMAP" id="MF_01113">
    <property type="entry name" value="DNApol_IV"/>
    <property type="match status" value="1"/>
</dbReference>
<evidence type="ECO:0000256" key="6">
    <source>
        <dbReference type="ARBA" id="ARBA00022723"/>
    </source>
</evidence>
<dbReference type="GO" id="GO:0005829">
    <property type="term" value="C:cytosol"/>
    <property type="evidence" value="ECO:0007669"/>
    <property type="project" value="TreeGrafter"/>
</dbReference>
<dbReference type="Gene3D" id="3.30.1490.100">
    <property type="entry name" value="DNA polymerase, Y-family, little finger domain"/>
    <property type="match status" value="1"/>
</dbReference>
<dbReference type="InterPro" id="IPR017961">
    <property type="entry name" value="DNA_pol_Y-fam_little_finger"/>
</dbReference>
<keyword evidence="10 13" id="KW-0238">DNA-binding</keyword>
<comment type="similarity">
    <text evidence="1 13">Belongs to the DNA polymerase type-Y family.</text>
</comment>
<organism evidence="15 16">
    <name type="scientific">Abiotrophia defectiva ATCC 49176</name>
    <dbReference type="NCBI Taxonomy" id="592010"/>
    <lineage>
        <taxon>Bacteria</taxon>
        <taxon>Bacillati</taxon>
        <taxon>Bacillota</taxon>
        <taxon>Bacilli</taxon>
        <taxon>Lactobacillales</taxon>
        <taxon>Aerococcaceae</taxon>
        <taxon>Abiotrophia</taxon>
    </lineage>
</organism>
<comment type="subunit">
    <text evidence="13">Monomer.</text>
</comment>
<dbReference type="GO" id="GO:0000287">
    <property type="term" value="F:magnesium ion binding"/>
    <property type="evidence" value="ECO:0007669"/>
    <property type="project" value="UniProtKB-UniRule"/>
</dbReference>
<keyword evidence="6 13" id="KW-0479">Metal-binding</keyword>
<dbReference type="STRING" id="592010.GCWU000182_000266"/>
<evidence type="ECO:0000256" key="8">
    <source>
        <dbReference type="ARBA" id="ARBA00022842"/>
    </source>
</evidence>
<accession>W1Q5V2</accession>